<dbReference type="PROSITE" id="PS00455">
    <property type="entry name" value="AMP_BINDING"/>
    <property type="match status" value="1"/>
</dbReference>
<sequence>MSQTYLLCNRLEPQEDGKKTRMLRHLVENADYRRAITTLFFGRIPPSGGALNASMLSLECANKLSLQWRYSPSLTGEIHLPGFVDFHLQRNGDQPAYTFAYGVNEVVTITFAQLGRAVHRGAIYFKKSLGSREGETLALIASVDSLLYVTVVLAAVKAGYAPFMISPRNSPAAVTSMLTKIGCTHILRQSNSALDQILLDSIQSKTLTFHELPTLERLYGPDRLGLAHDFVPFSSHVERSPDHIGFVIHSSGSTGFPKPVPQKFLTILHWMSFLDVSGLKDPAINLCGAMGLPGFHAFGVNFQLLYPLALSKPTSLFPPTSYDFRTGEDMFSVF</sequence>
<dbReference type="GO" id="GO:0006631">
    <property type="term" value="P:fatty acid metabolic process"/>
    <property type="evidence" value="ECO:0007669"/>
    <property type="project" value="TreeGrafter"/>
</dbReference>
<dbReference type="Proteomes" id="UP000297245">
    <property type="component" value="Unassembled WGS sequence"/>
</dbReference>
<feature type="domain" description="AMP-dependent synthetase/ligase" evidence="2">
    <location>
        <begin position="88"/>
        <end position="320"/>
    </location>
</feature>
<keyword evidence="4" id="KW-1185">Reference proteome</keyword>
<proteinExistence type="inferred from homology"/>
<dbReference type="InterPro" id="IPR020845">
    <property type="entry name" value="AMP-binding_CS"/>
</dbReference>
<gene>
    <name evidence="3" type="ORF">K435DRAFT_869471</name>
</gene>
<dbReference type="InterPro" id="IPR000873">
    <property type="entry name" value="AMP-dep_synth/lig_dom"/>
</dbReference>
<organism evidence="3 4">
    <name type="scientific">Dendrothele bispora (strain CBS 962.96)</name>
    <dbReference type="NCBI Taxonomy" id="1314807"/>
    <lineage>
        <taxon>Eukaryota</taxon>
        <taxon>Fungi</taxon>
        <taxon>Dikarya</taxon>
        <taxon>Basidiomycota</taxon>
        <taxon>Agaricomycotina</taxon>
        <taxon>Agaricomycetes</taxon>
        <taxon>Agaricomycetidae</taxon>
        <taxon>Agaricales</taxon>
        <taxon>Agaricales incertae sedis</taxon>
        <taxon>Dendrothele</taxon>
    </lineage>
</organism>
<accession>A0A4V4HD08</accession>
<dbReference type="OrthoDB" id="429813at2759"/>
<protein>
    <submittedName>
        <fullName evidence="3">Acetyl-CoA synthetase-like protein</fullName>
    </submittedName>
</protein>
<dbReference type="Pfam" id="PF00501">
    <property type="entry name" value="AMP-binding"/>
    <property type="match status" value="1"/>
</dbReference>
<name>A0A4V4HD08_DENBC</name>
<dbReference type="AlphaFoldDB" id="A0A4V4HD08"/>
<evidence type="ECO:0000256" key="1">
    <source>
        <dbReference type="ARBA" id="ARBA00006432"/>
    </source>
</evidence>
<dbReference type="EMBL" id="ML179557">
    <property type="protein sequence ID" value="THU85275.1"/>
    <property type="molecule type" value="Genomic_DNA"/>
</dbReference>
<dbReference type="PANTHER" id="PTHR43201:SF8">
    <property type="entry name" value="ACYL-COA SYNTHETASE FAMILY MEMBER 3"/>
    <property type="match status" value="1"/>
</dbReference>
<evidence type="ECO:0000313" key="3">
    <source>
        <dbReference type="EMBL" id="THU85275.1"/>
    </source>
</evidence>
<reference evidence="3 4" key="1">
    <citation type="journal article" date="2019" name="Nat. Ecol. Evol.">
        <title>Megaphylogeny resolves global patterns of mushroom evolution.</title>
        <authorList>
            <person name="Varga T."/>
            <person name="Krizsan K."/>
            <person name="Foldi C."/>
            <person name="Dima B."/>
            <person name="Sanchez-Garcia M."/>
            <person name="Sanchez-Ramirez S."/>
            <person name="Szollosi G.J."/>
            <person name="Szarkandi J.G."/>
            <person name="Papp V."/>
            <person name="Albert L."/>
            <person name="Andreopoulos W."/>
            <person name="Angelini C."/>
            <person name="Antonin V."/>
            <person name="Barry K.W."/>
            <person name="Bougher N.L."/>
            <person name="Buchanan P."/>
            <person name="Buyck B."/>
            <person name="Bense V."/>
            <person name="Catcheside P."/>
            <person name="Chovatia M."/>
            <person name="Cooper J."/>
            <person name="Damon W."/>
            <person name="Desjardin D."/>
            <person name="Finy P."/>
            <person name="Geml J."/>
            <person name="Haridas S."/>
            <person name="Hughes K."/>
            <person name="Justo A."/>
            <person name="Karasinski D."/>
            <person name="Kautmanova I."/>
            <person name="Kiss B."/>
            <person name="Kocsube S."/>
            <person name="Kotiranta H."/>
            <person name="LaButti K.M."/>
            <person name="Lechner B.E."/>
            <person name="Liimatainen K."/>
            <person name="Lipzen A."/>
            <person name="Lukacs Z."/>
            <person name="Mihaltcheva S."/>
            <person name="Morgado L.N."/>
            <person name="Niskanen T."/>
            <person name="Noordeloos M.E."/>
            <person name="Ohm R.A."/>
            <person name="Ortiz-Santana B."/>
            <person name="Ovrebo C."/>
            <person name="Racz N."/>
            <person name="Riley R."/>
            <person name="Savchenko A."/>
            <person name="Shiryaev A."/>
            <person name="Soop K."/>
            <person name="Spirin V."/>
            <person name="Szebenyi C."/>
            <person name="Tomsovsky M."/>
            <person name="Tulloss R.E."/>
            <person name="Uehling J."/>
            <person name="Grigoriev I.V."/>
            <person name="Vagvolgyi C."/>
            <person name="Papp T."/>
            <person name="Martin F.M."/>
            <person name="Miettinen O."/>
            <person name="Hibbett D.S."/>
            <person name="Nagy L.G."/>
        </authorList>
    </citation>
    <scope>NUCLEOTIDE SEQUENCE [LARGE SCALE GENOMIC DNA]</scope>
    <source>
        <strain evidence="3 4">CBS 962.96</strain>
    </source>
</reference>
<evidence type="ECO:0000313" key="4">
    <source>
        <dbReference type="Proteomes" id="UP000297245"/>
    </source>
</evidence>
<dbReference type="GO" id="GO:0031956">
    <property type="term" value="F:medium-chain fatty acid-CoA ligase activity"/>
    <property type="evidence" value="ECO:0007669"/>
    <property type="project" value="TreeGrafter"/>
</dbReference>
<dbReference type="InterPro" id="IPR042099">
    <property type="entry name" value="ANL_N_sf"/>
</dbReference>
<evidence type="ECO:0000259" key="2">
    <source>
        <dbReference type="Pfam" id="PF00501"/>
    </source>
</evidence>
<comment type="similarity">
    <text evidence="1">Belongs to the ATP-dependent AMP-binding enzyme family.</text>
</comment>
<dbReference type="PANTHER" id="PTHR43201">
    <property type="entry name" value="ACYL-COA SYNTHETASE"/>
    <property type="match status" value="1"/>
</dbReference>
<dbReference type="Gene3D" id="3.40.50.12780">
    <property type="entry name" value="N-terminal domain of ligase-like"/>
    <property type="match status" value="1"/>
</dbReference>
<dbReference type="SUPFAM" id="SSF56801">
    <property type="entry name" value="Acetyl-CoA synthetase-like"/>
    <property type="match status" value="1"/>
</dbReference>